<name>A0A179DN99_9SPHI</name>
<gene>
    <name evidence="3" type="ORF">A5893_02630</name>
</gene>
<dbReference type="GO" id="GO:0001681">
    <property type="term" value="F:sialate O-acetylesterase activity"/>
    <property type="evidence" value="ECO:0007669"/>
    <property type="project" value="InterPro"/>
</dbReference>
<dbReference type="InterPro" id="IPR039329">
    <property type="entry name" value="SIAE"/>
</dbReference>
<dbReference type="PANTHER" id="PTHR22901">
    <property type="entry name" value="SIALATE O-ACETYLESTERASE"/>
    <property type="match status" value="1"/>
</dbReference>
<dbReference type="Gene3D" id="3.40.50.1110">
    <property type="entry name" value="SGNH hydrolase"/>
    <property type="match status" value="1"/>
</dbReference>
<dbReference type="AlphaFoldDB" id="A0A179DN99"/>
<dbReference type="Pfam" id="PF03629">
    <property type="entry name" value="SASA"/>
    <property type="match status" value="1"/>
</dbReference>
<proteinExistence type="predicted"/>
<dbReference type="InterPro" id="IPR005181">
    <property type="entry name" value="SASA"/>
</dbReference>
<dbReference type="RefSeq" id="WP_068821060.1">
    <property type="nucleotide sequence ID" value="NZ_LWHJ01000011.1"/>
</dbReference>
<comment type="caution">
    <text evidence="3">The sequence shown here is derived from an EMBL/GenBank/DDBJ whole genome shotgun (WGS) entry which is preliminary data.</text>
</comment>
<evidence type="ECO:0000256" key="1">
    <source>
        <dbReference type="ARBA" id="ARBA00022801"/>
    </source>
</evidence>
<protein>
    <recommendedName>
        <fullName evidence="2">Sialate O-acetylesterase domain-containing protein</fullName>
    </recommendedName>
</protein>
<dbReference type="PANTHER" id="PTHR22901:SF0">
    <property type="entry name" value="SIALATE O-ACETYLESTERASE"/>
    <property type="match status" value="1"/>
</dbReference>
<feature type="domain" description="Sialate O-acetylesterase" evidence="2">
    <location>
        <begin position="104"/>
        <end position="333"/>
    </location>
</feature>
<organism evidence="3 4">
    <name type="scientific">Pedobacter psychrophilus</name>
    <dbReference type="NCBI Taxonomy" id="1826909"/>
    <lineage>
        <taxon>Bacteria</taxon>
        <taxon>Pseudomonadati</taxon>
        <taxon>Bacteroidota</taxon>
        <taxon>Sphingobacteriia</taxon>
        <taxon>Sphingobacteriales</taxon>
        <taxon>Sphingobacteriaceae</taxon>
        <taxon>Pedobacter</taxon>
    </lineage>
</organism>
<accession>A0A179DN99</accession>
<dbReference type="GO" id="GO:0005975">
    <property type="term" value="P:carbohydrate metabolic process"/>
    <property type="evidence" value="ECO:0007669"/>
    <property type="project" value="TreeGrafter"/>
</dbReference>
<dbReference type="OrthoDB" id="9816001at2"/>
<keyword evidence="4" id="KW-1185">Reference proteome</keyword>
<evidence type="ECO:0000313" key="4">
    <source>
        <dbReference type="Proteomes" id="UP000078459"/>
    </source>
</evidence>
<evidence type="ECO:0000259" key="2">
    <source>
        <dbReference type="Pfam" id="PF03629"/>
    </source>
</evidence>
<dbReference type="Proteomes" id="UP000078459">
    <property type="component" value="Unassembled WGS sequence"/>
</dbReference>
<keyword evidence="1" id="KW-0378">Hydrolase</keyword>
<reference evidence="3 4" key="1">
    <citation type="submission" date="2016-04" db="EMBL/GenBank/DDBJ databases">
        <authorList>
            <person name="Evans L.H."/>
            <person name="Alamgir A."/>
            <person name="Owens N."/>
            <person name="Weber N.D."/>
            <person name="Virtaneva K."/>
            <person name="Barbian K."/>
            <person name="Babar A."/>
            <person name="Rosenke K."/>
        </authorList>
    </citation>
    <scope>NUCLEOTIDE SEQUENCE [LARGE SCALE GENOMIC DNA]</scope>
    <source>
        <strain evidence="3 4">CCM 8644</strain>
    </source>
</reference>
<sequence length="464" mass="51930">MRKITLCAVLVFYFFNGIAAIKLPALVGNNMVLQQQTEVKIWGWAKAGSKISISPTWETKTYTTNTAKNGTWQTVIKTPIPGGPYQIKLSGDGDLKLSNILIGEVWVCSGQSNMEMAMRGNSSPILNANQIILDADHPNIRLFKVKSTSSISPLDDVKGQWDQSRSATAREFSAIGYQFAEILNKKLNVPIGMIMSTVGGTMVEAWMSNTALSAFPQMKIPSTLEGNNYPHREPTALFNSMVAPLLKYNIRGIIWLQGESNRHESELYEQLFPAMVSDWRKQWGIGEFPFYYGQIAPYGSTDTTRSGARLREAQLNDMDIIPNSGMAVLLDVGMENDIHFMDKTIPAQRLAYWALGKTYGIPGIAYQSPKYKSMKIEGNKAILIFDYAPYLTSYRKPLTLFEVAGEDKVFHQAKATIEKNTVTVTSEDVKKPVAVRYAYKEWVMGELYNNDGLPASSFRTDDWK</sequence>
<evidence type="ECO:0000313" key="3">
    <source>
        <dbReference type="EMBL" id="OAQ42029.1"/>
    </source>
</evidence>
<dbReference type="EMBL" id="LWHJ01000011">
    <property type="protein sequence ID" value="OAQ42029.1"/>
    <property type="molecule type" value="Genomic_DNA"/>
</dbReference>
<dbReference type="STRING" id="1826909.A5893_02630"/>
<reference evidence="3 4" key="2">
    <citation type="submission" date="2016-06" db="EMBL/GenBank/DDBJ databases">
        <title>Pedobacter psychrophilus sp. nov., isolated from Antarctic fragmentary rock.</title>
        <authorList>
            <person name="Svec P."/>
        </authorList>
    </citation>
    <scope>NUCLEOTIDE SEQUENCE [LARGE SCALE GENOMIC DNA]</scope>
    <source>
        <strain evidence="3 4">CCM 8644</strain>
    </source>
</reference>
<dbReference type="InterPro" id="IPR036514">
    <property type="entry name" value="SGNH_hydro_sf"/>
</dbReference>
<dbReference type="SUPFAM" id="SSF52266">
    <property type="entry name" value="SGNH hydrolase"/>
    <property type="match status" value="1"/>
</dbReference>